<comment type="subunit">
    <text evidence="3">Homodimer.</text>
</comment>
<dbReference type="HAMAP" id="MF_00170">
    <property type="entry name" value="Rib_5P_isom_A"/>
    <property type="match status" value="1"/>
</dbReference>
<dbReference type="GO" id="GO:0009052">
    <property type="term" value="P:pentose-phosphate shunt, non-oxidative branch"/>
    <property type="evidence" value="ECO:0007669"/>
    <property type="project" value="UniProtKB-UniRule"/>
</dbReference>
<accession>A0AA43UBU1</accession>
<comment type="similarity">
    <text evidence="3">Belongs to the ribose 5-phosphate isomerase family.</text>
</comment>
<name>A0AA43UBU1_9LACT</name>
<dbReference type="PANTHER" id="PTHR11934">
    <property type="entry name" value="RIBOSE-5-PHOSPHATE ISOMERASE"/>
    <property type="match status" value="1"/>
</dbReference>
<protein>
    <recommendedName>
        <fullName evidence="3">Ribose-5-phosphate isomerase A</fullName>
        <ecNumber evidence="3">5.3.1.6</ecNumber>
    </recommendedName>
    <alternativeName>
        <fullName evidence="3">Phosphoriboisomerase A</fullName>
        <shortName evidence="3">PRI</shortName>
    </alternativeName>
</protein>
<dbReference type="GO" id="GO:0004751">
    <property type="term" value="F:ribose-5-phosphate isomerase activity"/>
    <property type="evidence" value="ECO:0007669"/>
    <property type="project" value="UniProtKB-UniRule"/>
</dbReference>
<dbReference type="GO" id="GO:0006014">
    <property type="term" value="P:D-ribose metabolic process"/>
    <property type="evidence" value="ECO:0007669"/>
    <property type="project" value="TreeGrafter"/>
</dbReference>
<gene>
    <name evidence="3 4" type="primary">rpiA</name>
    <name evidence="4" type="ORF">Q4F26_01960</name>
</gene>
<comment type="catalytic activity">
    <reaction evidence="1 3">
        <text>aldehydo-D-ribose 5-phosphate = D-ribulose 5-phosphate</text>
        <dbReference type="Rhea" id="RHEA:14657"/>
        <dbReference type="ChEBI" id="CHEBI:58121"/>
        <dbReference type="ChEBI" id="CHEBI:58273"/>
        <dbReference type="EC" id="5.3.1.6"/>
    </reaction>
</comment>
<evidence type="ECO:0000313" key="4">
    <source>
        <dbReference type="EMBL" id="MDO5457089.1"/>
    </source>
</evidence>
<organism evidence="4 5">
    <name type="scientific">Atopococcus tabaci</name>
    <dbReference type="NCBI Taxonomy" id="269774"/>
    <lineage>
        <taxon>Bacteria</taxon>
        <taxon>Bacillati</taxon>
        <taxon>Bacillota</taxon>
        <taxon>Bacilli</taxon>
        <taxon>Lactobacillales</taxon>
        <taxon>Carnobacteriaceae</taxon>
        <taxon>Atopococcus</taxon>
    </lineage>
</organism>
<sequence>MESLKKQVGYASVNYIKDGMTVGLGTGSTAYYMVEKLGQEIKKGNLNITAVTTSKKTAEQAESLGIPLKDLNEVDWIDVTIDGADEIDPQFQGIKGGGGAHLIEKIVASYSNQVIWIVDESKMVNQLGDFPLPLEVIPFGHQKLEKILQEKGYHPETRLTKEGQLFTTDNDNFIIDLHLKNITDPHALAQELSQLPGIVEHGLFLDMVDIVLVGRNGQVETLKAP</sequence>
<dbReference type="CDD" id="cd01398">
    <property type="entry name" value="RPI_A"/>
    <property type="match status" value="1"/>
</dbReference>
<feature type="binding site" evidence="3">
    <location>
        <begin position="95"/>
        <end position="98"/>
    </location>
    <ligand>
        <name>substrate</name>
    </ligand>
</feature>
<feature type="active site" description="Proton acceptor" evidence="3">
    <location>
        <position position="104"/>
    </location>
</feature>
<dbReference type="Pfam" id="PF06026">
    <property type="entry name" value="Rib_5-P_isom_A"/>
    <property type="match status" value="1"/>
</dbReference>
<keyword evidence="5" id="KW-1185">Reference proteome</keyword>
<dbReference type="SUPFAM" id="SSF100950">
    <property type="entry name" value="NagB/RpiA/CoA transferase-like"/>
    <property type="match status" value="1"/>
</dbReference>
<dbReference type="Gene3D" id="3.40.50.1360">
    <property type="match status" value="1"/>
</dbReference>
<evidence type="ECO:0000256" key="3">
    <source>
        <dbReference type="HAMAP-Rule" id="MF_00170"/>
    </source>
</evidence>
<dbReference type="InterPro" id="IPR037171">
    <property type="entry name" value="NagB/RpiA_transferase-like"/>
</dbReference>
<evidence type="ECO:0000256" key="2">
    <source>
        <dbReference type="ARBA" id="ARBA00023235"/>
    </source>
</evidence>
<evidence type="ECO:0000313" key="5">
    <source>
        <dbReference type="Proteomes" id="UP001171751"/>
    </source>
</evidence>
<feature type="binding site" evidence="3">
    <location>
        <begin position="26"/>
        <end position="29"/>
    </location>
    <ligand>
        <name>substrate</name>
    </ligand>
</feature>
<dbReference type="PANTHER" id="PTHR11934:SF0">
    <property type="entry name" value="RIBOSE-5-PHOSPHATE ISOMERASE"/>
    <property type="match status" value="1"/>
</dbReference>
<dbReference type="GO" id="GO:0005829">
    <property type="term" value="C:cytosol"/>
    <property type="evidence" value="ECO:0007669"/>
    <property type="project" value="TreeGrafter"/>
</dbReference>
<dbReference type="SUPFAM" id="SSF75445">
    <property type="entry name" value="D-ribose-5-phosphate isomerase (RpiA), lid domain"/>
    <property type="match status" value="1"/>
</dbReference>
<dbReference type="NCBIfam" id="TIGR00021">
    <property type="entry name" value="rpiA"/>
    <property type="match status" value="1"/>
</dbReference>
<comment type="function">
    <text evidence="3">Catalyzes the reversible conversion of ribose-5-phosphate to ribulose 5-phosphate.</text>
</comment>
<feature type="binding site" evidence="3">
    <location>
        <position position="122"/>
    </location>
    <ligand>
        <name>substrate</name>
    </ligand>
</feature>
<dbReference type="InterPro" id="IPR020672">
    <property type="entry name" value="Ribose5P_isomerase_typA_subgr"/>
</dbReference>
<keyword evidence="2 3" id="KW-0413">Isomerase</keyword>
<dbReference type="FunFam" id="3.40.50.1360:FF:000001">
    <property type="entry name" value="Ribose-5-phosphate isomerase A"/>
    <property type="match status" value="1"/>
</dbReference>
<dbReference type="Gene3D" id="3.30.70.260">
    <property type="match status" value="1"/>
</dbReference>
<comment type="caution">
    <text evidence="4">The sequence shown here is derived from an EMBL/GenBank/DDBJ whole genome shotgun (WGS) entry which is preliminary data.</text>
</comment>
<dbReference type="AlphaFoldDB" id="A0AA43UBU1"/>
<proteinExistence type="inferred from homology"/>
<evidence type="ECO:0000256" key="1">
    <source>
        <dbReference type="ARBA" id="ARBA00001713"/>
    </source>
</evidence>
<feature type="binding site" evidence="3">
    <location>
        <begin position="82"/>
        <end position="85"/>
    </location>
    <ligand>
        <name>substrate</name>
    </ligand>
</feature>
<dbReference type="EC" id="5.3.1.6" evidence="3"/>
<comment type="pathway">
    <text evidence="3">Carbohydrate degradation; pentose phosphate pathway; D-ribose 5-phosphate from D-ribulose 5-phosphate (non-oxidative stage): step 1/1.</text>
</comment>
<dbReference type="EMBL" id="JAUNQW010000005">
    <property type="protein sequence ID" value="MDO5457089.1"/>
    <property type="molecule type" value="Genomic_DNA"/>
</dbReference>
<dbReference type="InterPro" id="IPR004788">
    <property type="entry name" value="Ribose5P_isomerase_type_A"/>
</dbReference>
<dbReference type="NCBIfam" id="NF001924">
    <property type="entry name" value="PRK00702.1"/>
    <property type="match status" value="1"/>
</dbReference>
<reference evidence="4" key="1">
    <citation type="submission" date="2023-07" db="EMBL/GenBank/DDBJ databases">
        <title>Between Cages and Wild: Unraveling the Impact of Captivity on Animal Microbiomes and Antimicrobial Resistance.</title>
        <authorList>
            <person name="Schmartz G.P."/>
            <person name="Rehner J."/>
            <person name="Schuff M.J."/>
            <person name="Becker S.L."/>
            <person name="Kravczyk M."/>
            <person name="Gurevich A."/>
            <person name="Francke R."/>
            <person name="Mueller R."/>
            <person name="Keller V."/>
            <person name="Keller A."/>
        </authorList>
    </citation>
    <scope>NUCLEOTIDE SEQUENCE</scope>
    <source>
        <strain evidence="4">S39M_St_73</strain>
    </source>
</reference>
<dbReference type="Proteomes" id="UP001171751">
    <property type="component" value="Unassembled WGS sequence"/>
</dbReference>